<name>A0A126V1Y2_9RHOB</name>
<dbReference type="Proteomes" id="UP000070371">
    <property type="component" value="Chromosome"/>
</dbReference>
<dbReference type="STRING" id="1579316.RC74_14555"/>
<gene>
    <name evidence="2" type="ORF">RC74_14555</name>
</gene>
<dbReference type="KEGG" id="hat:RC74_14555"/>
<dbReference type="OrthoDB" id="7351979at2"/>
<evidence type="ECO:0000313" key="3">
    <source>
        <dbReference type="Proteomes" id="UP000070371"/>
    </source>
</evidence>
<dbReference type="InterPro" id="IPR045632">
    <property type="entry name" value="DUF6314"/>
</dbReference>
<evidence type="ECO:0000313" key="2">
    <source>
        <dbReference type="EMBL" id="AML52332.1"/>
    </source>
</evidence>
<keyword evidence="3" id="KW-1185">Reference proteome</keyword>
<reference evidence="2 3" key="1">
    <citation type="submission" date="2016-02" db="EMBL/GenBank/DDBJ databases">
        <title>Complete genome sequence of Halocynthiibacter arcticus PAMC 20958t from arctic marine sediment.</title>
        <authorList>
            <person name="Lee Y.M."/>
            <person name="Baek K."/>
            <person name="Lee H.K."/>
            <person name="Shin S.C."/>
        </authorList>
    </citation>
    <scope>NUCLEOTIDE SEQUENCE [LARGE SCALE GENOMIC DNA]</scope>
    <source>
        <strain evidence="2">PAMC 20958</strain>
    </source>
</reference>
<proteinExistence type="predicted"/>
<protein>
    <recommendedName>
        <fullName evidence="1">DUF6314 domain-containing protein</fullName>
    </recommendedName>
</protein>
<evidence type="ECO:0000259" key="1">
    <source>
        <dbReference type="Pfam" id="PF19834"/>
    </source>
</evidence>
<dbReference type="Pfam" id="PF19834">
    <property type="entry name" value="DUF6314"/>
    <property type="match status" value="1"/>
</dbReference>
<accession>A0A126V1Y2</accession>
<sequence>MDFSGEWALEREIQSEIAGQAGRFSGRAWFCAAEGGLAYREVGKLHLGAAVLQAERRYFWRKAAGEIEVLFADGRPFHSFTPAQTAATHYCDPDVYQVAYDFADWPRWSSRWRVSGPRKDYVMVSRFSPVSRPEPS</sequence>
<dbReference type="AlphaFoldDB" id="A0A126V1Y2"/>
<dbReference type="EMBL" id="CP014327">
    <property type="protein sequence ID" value="AML52332.1"/>
    <property type="molecule type" value="Genomic_DNA"/>
</dbReference>
<organism evidence="2 3">
    <name type="scientific">Falsihalocynthiibacter arcticus</name>
    <dbReference type="NCBI Taxonomy" id="1579316"/>
    <lineage>
        <taxon>Bacteria</taxon>
        <taxon>Pseudomonadati</taxon>
        <taxon>Pseudomonadota</taxon>
        <taxon>Alphaproteobacteria</taxon>
        <taxon>Rhodobacterales</taxon>
        <taxon>Roseobacteraceae</taxon>
        <taxon>Falsihalocynthiibacter</taxon>
    </lineage>
</organism>
<feature type="domain" description="DUF6314" evidence="1">
    <location>
        <begin position="3"/>
        <end position="128"/>
    </location>
</feature>